<dbReference type="RefSeq" id="WP_166148147.1">
    <property type="nucleotide sequence ID" value="NZ_JAANYN010000006.1"/>
</dbReference>
<protein>
    <submittedName>
        <fullName evidence="3">DUF4974 domain-containing protein</fullName>
    </submittedName>
</protein>
<dbReference type="PANTHER" id="PTHR30273">
    <property type="entry name" value="PERIPLASMIC SIGNAL SENSOR AND SIGMA FACTOR ACTIVATOR FECR-RELATED"/>
    <property type="match status" value="1"/>
</dbReference>
<dbReference type="InterPro" id="IPR006860">
    <property type="entry name" value="FecR"/>
</dbReference>
<organism evidence="3 4">
    <name type="scientific">Cyclobacterium plantarum</name>
    <dbReference type="NCBI Taxonomy" id="2716263"/>
    <lineage>
        <taxon>Bacteria</taxon>
        <taxon>Pseudomonadati</taxon>
        <taxon>Bacteroidota</taxon>
        <taxon>Cytophagia</taxon>
        <taxon>Cytophagales</taxon>
        <taxon>Cyclobacteriaceae</taxon>
        <taxon>Cyclobacterium</taxon>
    </lineage>
</organism>
<name>A0ABX0H8H2_9BACT</name>
<sequence>MRYKDYDTIDFLSDEFFIQWVKMPDKNTRHFWEKWMQQHPEKRETVLEAASIIRSVKYAHSFEVSDEMYVESFENIIKAGKQKKTGDEPKMGSWFSFFPLRNIAAIAILCFCGWMVHHHMIEGVEPIKPVVAEEITVFRSVPPGKRSLITLADSSRVYLNSGSEIEYPKAFSQGDRWVRLKGEAFFEVRKNGYPFSVFARSTEIKVLGTSFNVKEGHTNLSIALLSGKVQVNDQKGNQVQLNPAEMLAIEEDGKFSKTGFDPLEVTGWKDKILVFRSASFNEVKAKIENWYGVDLKLVGNVSENWKYSGIYKDENLENVLRGICITSGWQYKIANRNITLYNPK</sequence>
<comment type="caution">
    <text evidence="3">The sequence shown here is derived from an EMBL/GenBank/DDBJ whole genome shotgun (WGS) entry which is preliminary data.</text>
</comment>
<evidence type="ECO:0000313" key="4">
    <source>
        <dbReference type="Proteomes" id="UP000649799"/>
    </source>
</evidence>
<dbReference type="Gene3D" id="2.60.120.1440">
    <property type="match status" value="1"/>
</dbReference>
<evidence type="ECO:0000313" key="3">
    <source>
        <dbReference type="EMBL" id="NHE58078.1"/>
    </source>
</evidence>
<reference evidence="3 4" key="1">
    <citation type="submission" date="2020-03" db="EMBL/GenBank/DDBJ databases">
        <title>Cyclobacterium plantarum sp. nov., a marine bacterium isolated from a coastal-marine wetland.</title>
        <authorList>
            <person name="Sanchez-Porro C."/>
            <person name="Ventosa A."/>
            <person name="Amoozegar M."/>
        </authorList>
    </citation>
    <scope>NUCLEOTIDE SEQUENCE [LARGE SCALE GENOMIC DNA]</scope>
    <source>
        <strain evidence="3 4">GBPx2</strain>
    </source>
</reference>
<proteinExistence type="predicted"/>
<evidence type="ECO:0000259" key="2">
    <source>
        <dbReference type="Pfam" id="PF16344"/>
    </source>
</evidence>
<evidence type="ECO:0000259" key="1">
    <source>
        <dbReference type="Pfam" id="PF04773"/>
    </source>
</evidence>
<dbReference type="Pfam" id="PF04773">
    <property type="entry name" value="FecR"/>
    <property type="match status" value="1"/>
</dbReference>
<dbReference type="Proteomes" id="UP000649799">
    <property type="component" value="Unassembled WGS sequence"/>
</dbReference>
<feature type="domain" description="Protein FecR C-terminal" evidence="2">
    <location>
        <begin position="273"/>
        <end position="340"/>
    </location>
</feature>
<accession>A0ABX0H8H2</accession>
<dbReference type="PANTHER" id="PTHR30273:SF2">
    <property type="entry name" value="PROTEIN FECR"/>
    <property type="match status" value="1"/>
</dbReference>
<dbReference type="EMBL" id="JAANYN010000006">
    <property type="protein sequence ID" value="NHE58078.1"/>
    <property type="molecule type" value="Genomic_DNA"/>
</dbReference>
<dbReference type="InterPro" id="IPR032508">
    <property type="entry name" value="FecR_C"/>
</dbReference>
<gene>
    <name evidence="3" type="ORF">G9Q97_14790</name>
</gene>
<dbReference type="Pfam" id="PF16344">
    <property type="entry name" value="FecR_C"/>
    <property type="match status" value="1"/>
</dbReference>
<dbReference type="PIRSF" id="PIRSF018266">
    <property type="entry name" value="FecR"/>
    <property type="match status" value="1"/>
</dbReference>
<dbReference type="InterPro" id="IPR012373">
    <property type="entry name" value="Ferrdict_sens_TM"/>
</dbReference>
<keyword evidence="4" id="KW-1185">Reference proteome</keyword>
<dbReference type="Gene3D" id="3.55.50.30">
    <property type="match status" value="1"/>
</dbReference>
<feature type="domain" description="FecR protein" evidence="1">
    <location>
        <begin position="142"/>
        <end position="230"/>
    </location>
</feature>